<evidence type="ECO:0000313" key="2">
    <source>
        <dbReference type="Proteomes" id="UP001454036"/>
    </source>
</evidence>
<dbReference type="EMBL" id="BAABME010021186">
    <property type="protein sequence ID" value="GAA0162646.1"/>
    <property type="molecule type" value="Genomic_DNA"/>
</dbReference>
<name>A0AAV3QHA2_LITER</name>
<dbReference type="Proteomes" id="UP001454036">
    <property type="component" value="Unassembled WGS sequence"/>
</dbReference>
<protein>
    <submittedName>
        <fullName evidence="1">Uncharacterized protein</fullName>
    </submittedName>
</protein>
<proteinExistence type="predicted"/>
<accession>A0AAV3QHA2</accession>
<gene>
    <name evidence="1" type="ORF">LIER_39452</name>
</gene>
<dbReference type="AlphaFoldDB" id="A0AAV3QHA2"/>
<reference evidence="1 2" key="1">
    <citation type="submission" date="2024-01" db="EMBL/GenBank/DDBJ databases">
        <title>The complete chloroplast genome sequence of Lithospermum erythrorhizon: insights into the phylogenetic relationship among Boraginaceae species and the maternal lineages of purple gromwells.</title>
        <authorList>
            <person name="Okada T."/>
            <person name="Watanabe K."/>
        </authorList>
    </citation>
    <scope>NUCLEOTIDE SEQUENCE [LARGE SCALE GENOMIC DNA]</scope>
</reference>
<comment type="caution">
    <text evidence="1">The sequence shown here is derived from an EMBL/GenBank/DDBJ whole genome shotgun (WGS) entry which is preliminary data.</text>
</comment>
<evidence type="ECO:0000313" key="1">
    <source>
        <dbReference type="EMBL" id="GAA0162646.1"/>
    </source>
</evidence>
<organism evidence="1 2">
    <name type="scientific">Lithospermum erythrorhizon</name>
    <name type="common">Purple gromwell</name>
    <name type="synonym">Lithospermum officinale var. erythrorhizon</name>
    <dbReference type="NCBI Taxonomy" id="34254"/>
    <lineage>
        <taxon>Eukaryota</taxon>
        <taxon>Viridiplantae</taxon>
        <taxon>Streptophyta</taxon>
        <taxon>Embryophyta</taxon>
        <taxon>Tracheophyta</taxon>
        <taxon>Spermatophyta</taxon>
        <taxon>Magnoliopsida</taxon>
        <taxon>eudicotyledons</taxon>
        <taxon>Gunneridae</taxon>
        <taxon>Pentapetalae</taxon>
        <taxon>asterids</taxon>
        <taxon>lamiids</taxon>
        <taxon>Boraginales</taxon>
        <taxon>Boraginaceae</taxon>
        <taxon>Boraginoideae</taxon>
        <taxon>Lithospermeae</taxon>
        <taxon>Lithospermum</taxon>
    </lineage>
</organism>
<sequence>MKCRVSFFQQMIHPKRRRSNTMDNTGLNQIEIYLRNFDMTFDKSGSFLSLPSFDYISHVSNLSCVLSQQWHSERRRFRPDC</sequence>
<keyword evidence="2" id="KW-1185">Reference proteome</keyword>